<evidence type="ECO:0000313" key="1">
    <source>
        <dbReference type="EMBL" id="GKV20387.1"/>
    </source>
</evidence>
<comment type="caution">
    <text evidence="1">The sequence shown here is derived from an EMBL/GenBank/DDBJ whole genome shotgun (WGS) entry which is preliminary data.</text>
</comment>
<accession>A0AAV5K7Y2</accession>
<gene>
    <name evidence="1" type="ORF">SLEP1_g30520</name>
</gene>
<dbReference type="AlphaFoldDB" id="A0AAV5K7Y2"/>
<dbReference type="EMBL" id="BPVZ01000055">
    <property type="protein sequence ID" value="GKV20387.1"/>
    <property type="molecule type" value="Genomic_DNA"/>
</dbReference>
<sequence length="45" mass="4883">MGFRSPCTKINLDATVLNHQVKPVLGSKLNSSSITKHQSPSTVFL</sequence>
<organism evidence="1 2">
    <name type="scientific">Rubroshorea leprosula</name>
    <dbReference type="NCBI Taxonomy" id="152421"/>
    <lineage>
        <taxon>Eukaryota</taxon>
        <taxon>Viridiplantae</taxon>
        <taxon>Streptophyta</taxon>
        <taxon>Embryophyta</taxon>
        <taxon>Tracheophyta</taxon>
        <taxon>Spermatophyta</taxon>
        <taxon>Magnoliopsida</taxon>
        <taxon>eudicotyledons</taxon>
        <taxon>Gunneridae</taxon>
        <taxon>Pentapetalae</taxon>
        <taxon>rosids</taxon>
        <taxon>malvids</taxon>
        <taxon>Malvales</taxon>
        <taxon>Dipterocarpaceae</taxon>
        <taxon>Rubroshorea</taxon>
    </lineage>
</organism>
<proteinExistence type="predicted"/>
<dbReference type="Proteomes" id="UP001054252">
    <property type="component" value="Unassembled WGS sequence"/>
</dbReference>
<keyword evidence="2" id="KW-1185">Reference proteome</keyword>
<protein>
    <submittedName>
        <fullName evidence="1">Uncharacterized protein</fullName>
    </submittedName>
</protein>
<reference evidence="1 2" key="1">
    <citation type="journal article" date="2021" name="Commun. Biol.">
        <title>The genome of Shorea leprosula (Dipterocarpaceae) highlights the ecological relevance of drought in aseasonal tropical rainforests.</title>
        <authorList>
            <person name="Ng K.K.S."/>
            <person name="Kobayashi M.J."/>
            <person name="Fawcett J.A."/>
            <person name="Hatakeyama M."/>
            <person name="Paape T."/>
            <person name="Ng C.H."/>
            <person name="Ang C.C."/>
            <person name="Tnah L.H."/>
            <person name="Lee C.T."/>
            <person name="Nishiyama T."/>
            <person name="Sese J."/>
            <person name="O'Brien M.J."/>
            <person name="Copetti D."/>
            <person name="Mohd Noor M.I."/>
            <person name="Ong R.C."/>
            <person name="Putra M."/>
            <person name="Sireger I.Z."/>
            <person name="Indrioko S."/>
            <person name="Kosugi Y."/>
            <person name="Izuno A."/>
            <person name="Isagi Y."/>
            <person name="Lee S.L."/>
            <person name="Shimizu K.K."/>
        </authorList>
    </citation>
    <scope>NUCLEOTIDE SEQUENCE [LARGE SCALE GENOMIC DNA]</scope>
    <source>
        <strain evidence="1">214</strain>
    </source>
</reference>
<name>A0AAV5K7Y2_9ROSI</name>
<evidence type="ECO:0000313" key="2">
    <source>
        <dbReference type="Proteomes" id="UP001054252"/>
    </source>
</evidence>